<feature type="signal peptide" evidence="1">
    <location>
        <begin position="1"/>
        <end position="35"/>
    </location>
</feature>
<dbReference type="InterPro" id="IPR019019">
    <property type="entry name" value="H-type_lectin_domain"/>
</dbReference>
<dbReference type="Proteomes" id="UP000663889">
    <property type="component" value="Unassembled WGS sequence"/>
</dbReference>
<gene>
    <name evidence="3" type="ORF">SEV965_LOCUS3563</name>
    <name evidence="4" type="ORF">ZHD862_LOCUS38402</name>
</gene>
<dbReference type="SUPFAM" id="SSF141086">
    <property type="entry name" value="Agglutinin HPA-like"/>
    <property type="match status" value="1"/>
</dbReference>
<dbReference type="Pfam" id="PF09458">
    <property type="entry name" value="H_lectin"/>
    <property type="match status" value="1"/>
</dbReference>
<dbReference type="EMBL" id="CAJNOT010008901">
    <property type="protein sequence ID" value="CAF1521821.1"/>
    <property type="molecule type" value="Genomic_DNA"/>
</dbReference>
<proteinExistence type="predicted"/>
<accession>A0A815UTC5</accession>
<reference evidence="4" key="1">
    <citation type="submission" date="2021-02" db="EMBL/GenBank/DDBJ databases">
        <authorList>
            <person name="Nowell W R."/>
        </authorList>
    </citation>
    <scope>NUCLEOTIDE SEQUENCE</scope>
</reference>
<dbReference type="AlphaFoldDB" id="A0A815UTC5"/>
<evidence type="ECO:0000313" key="3">
    <source>
        <dbReference type="EMBL" id="CAF0859946.1"/>
    </source>
</evidence>
<sequence length="122" mass="13971">MFWFQSSSKWISKNAAMKHFFTSLFLTCFLNQLSAGLSEQMTSCQSGQMTMGYCDYSNGWPFQQIPSLVHVGLSMIDTQSHDRNVRIQVSAESITPYGFNLRFRSWDDSFTHNAGVSWFVCP</sequence>
<dbReference type="EMBL" id="CAJNOU010000092">
    <property type="protein sequence ID" value="CAF0859946.1"/>
    <property type="molecule type" value="Genomic_DNA"/>
</dbReference>
<dbReference type="Proteomes" id="UP000663864">
    <property type="component" value="Unassembled WGS sequence"/>
</dbReference>
<name>A0A815UTC5_9BILA</name>
<dbReference type="GO" id="GO:0007155">
    <property type="term" value="P:cell adhesion"/>
    <property type="evidence" value="ECO:0007669"/>
    <property type="project" value="InterPro"/>
</dbReference>
<dbReference type="GO" id="GO:0030246">
    <property type="term" value="F:carbohydrate binding"/>
    <property type="evidence" value="ECO:0007669"/>
    <property type="project" value="InterPro"/>
</dbReference>
<evidence type="ECO:0000313" key="4">
    <source>
        <dbReference type="EMBL" id="CAF1521821.1"/>
    </source>
</evidence>
<evidence type="ECO:0000256" key="1">
    <source>
        <dbReference type="SAM" id="SignalP"/>
    </source>
</evidence>
<organism evidence="4 5">
    <name type="scientific">Rotaria sordida</name>
    <dbReference type="NCBI Taxonomy" id="392033"/>
    <lineage>
        <taxon>Eukaryota</taxon>
        <taxon>Metazoa</taxon>
        <taxon>Spiralia</taxon>
        <taxon>Gnathifera</taxon>
        <taxon>Rotifera</taxon>
        <taxon>Eurotatoria</taxon>
        <taxon>Bdelloidea</taxon>
        <taxon>Philodinida</taxon>
        <taxon>Philodinidae</taxon>
        <taxon>Rotaria</taxon>
    </lineage>
</organism>
<dbReference type="InterPro" id="IPR037221">
    <property type="entry name" value="H-type_lectin_dom_sf"/>
</dbReference>
<evidence type="ECO:0000313" key="5">
    <source>
        <dbReference type="Proteomes" id="UP000663864"/>
    </source>
</evidence>
<feature type="chain" id="PRO_5035688232" description="H-type lectin domain-containing protein" evidence="1">
    <location>
        <begin position="36"/>
        <end position="122"/>
    </location>
</feature>
<feature type="domain" description="H-type lectin" evidence="2">
    <location>
        <begin position="61"/>
        <end position="119"/>
    </location>
</feature>
<evidence type="ECO:0000259" key="2">
    <source>
        <dbReference type="Pfam" id="PF09458"/>
    </source>
</evidence>
<dbReference type="Gene3D" id="2.60.40.2080">
    <property type="match status" value="1"/>
</dbReference>
<protein>
    <recommendedName>
        <fullName evidence="2">H-type lectin domain-containing protein</fullName>
    </recommendedName>
</protein>
<keyword evidence="1" id="KW-0732">Signal</keyword>
<comment type="caution">
    <text evidence="4">The sequence shown here is derived from an EMBL/GenBank/DDBJ whole genome shotgun (WGS) entry which is preliminary data.</text>
</comment>